<accession>A0A937XF40</accession>
<name>A0A937XF40_UNCW3</name>
<dbReference type="InterPro" id="IPR011101">
    <property type="entry name" value="DUF5131"/>
</dbReference>
<reference evidence="1" key="1">
    <citation type="submission" date="2019-03" db="EMBL/GenBank/DDBJ databases">
        <title>Lake Tanganyika Metagenome-Assembled Genomes (MAGs).</title>
        <authorList>
            <person name="Tran P."/>
        </authorList>
    </citation>
    <scope>NUCLEOTIDE SEQUENCE</scope>
    <source>
        <strain evidence="1">K_DeepCast_150m_m2_040</strain>
    </source>
</reference>
<dbReference type="AlphaFoldDB" id="A0A937XF40"/>
<dbReference type="Proteomes" id="UP000779900">
    <property type="component" value="Unassembled WGS sequence"/>
</dbReference>
<dbReference type="EMBL" id="VGIR01000051">
    <property type="protein sequence ID" value="MBM3331942.1"/>
    <property type="molecule type" value="Genomic_DNA"/>
</dbReference>
<evidence type="ECO:0000313" key="1">
    <source>
        <dbReference type="EMBL" id="MBM3331942.1"/>
    </source>
</evidence>
<proteinExistence type="predicted"/>
<organism evidence="1 2">
    <name type="scientific">candidate division WOR-3 bacterium</name>
    <dbReference type="NCBI Taxonomy" id="2052148"/>
    <lineage>
        <taxon>Bacteria</taxon>
        <taxon>Bacteria division WOR-3</taxon>
    </lineage>
</organism>
<dbReference type="Pfam" id="PF07505">
    <property type="entry name" value="DUF5131"/>
    <property type="match status" value="1"/>
</dbReference>
<protein>
    <submittedName>
        <fullName evidence="1">Phage Gp37/Gp68 family protein</fullName>
    </submittedName>
</protein>
<comment type="caution">
    <text evidence="1">The sequence shown here is derived from an EMBL/GenBank/DDBJ whole genome shotgun (WGS) entry which is preliminary data.</text>
</comment>
<evidence type="ECO:0000313" key="2">
    <source>
        <dbReference type="Proteomes" id="UP000779900"/>
    </source>
</evidence>
<sequence>MALNSSIEWTEATWNPVTGCSHVSAGCAHCYAERMALRLQAAGMAKYRNGFKVTTHEKELLTPQSWRKPHDVFLCSMGDLFHEKVPFGFILRVFETMKACPQHQFQVLTKRSQRLRQYAHLLPWPSNVWMGVTVEDSRVLSRIDDLREVKAAVRFLSCEPLISDLGHIGLDGIQWVIVGGESGPGARAMSPEWARSIRRQCEMADVAFYFKQWGGTRKHLSGRTLDGRTWDDMPIAAERPATTNLQLPSLVRD</sequence>
<gene>
    <name evidence="1" type="ORF">FJY68_08860</name>
</gene>